<dbReference type="InterPro" id="IPR051549">
    <property type="entry name" value="PEP_Utilizing_Enz"/>
</dbReference>
<reference evidence="3 4" key="1">
    <citation type="submission" date="2020-04" db="EMBL/GenBank/DDBJ databases">
        <title>Ralstonia insidiosa genome sequencing and assembly.</title>
        <authorList>
            <person name="Martins R.C.R."/>
            <person name="Perdigao-Neto L.V."/>
            <person name="Levin A.S.S."/>
            <person name="Costa S.F."/>
        </authorList>
    </citation>
    <scope>NUCLEOTIDE SEQUENCE [LARGE SCALE GENOMIC DNA]</scope>
    <source>
        <strain evidence="3 4">5047</strain>
    </source>
</reference>
<keyword evidence="3" id="KW-0418">Kinase</keyword>
<dbReference type="InterPro" id="IPR036637">
    <property type="entry name" value="Phosphohistidine_dom_sf"/>
</dbReference>
<keyword evidence="3" id="KW-0670">Pyruvate</keyword>
<keyword evidence="3" id="KW-0808">Transferase</keyword>
<dbReference type="InterPro" id="IPR008279">
    <property type="entry name" value="PEP-util_enz_mobile_dom"/>
</dbReference>
<accession>A0A848NS34</accession>
<organism evidence="3 4">
    <name type="scientific">Ralstonia insidiosa</name>
    <dbReference type="NCBI Taxonomy" id="190721"/>
    <lineage>
        <taxon>Bacteria</taxon>
        <taxon>Pseudomonadati</taxon>
        <taxon>Pseudomonadota</taxon>
        <taxon>Betaproteobacteria</taxon>
        <taxon>Burkholderiales</taxon>
        <taxon>Burkholderiaceae</taxon>
        <taxon>Ralstonia</taxon>
    </lineage>
</organism>
<dbReference type="GO" id="GO:0016301">
    <property type="term" value="F:kinase activity"/>
    <property type="evidence" value="ECO:0007669"/>
    <property type="project" value="UniProtKB-KW"/>
</dbReference>
<dbReference type="PANTHER" id="PTHR43615">
    <property type="entry name" value="PHOSPHOENOLPYRUVATE SYNTHASE-RELATED"/>
    <property type="match status" value="1"/>
</dbReference>
<sequence length="845" mass="90832">MDTSVLDWSAAAAAGAAVAGGKGWQLGRLAILGVPVPEGFVLSAEASRGRAQGDAVPDPVLAAITQALTARGWLNAPLAVRSSAPQEDSAQRSFAGIHETRLNVIGPQALAEAVQAVWDSAYAPQAVAYRERFNIDTADLAMAVVIMPMLSAVAAGIAFTCDPLGGRDDQIVINAHWGLGEALVGGQADGDTFKLEVSPQDDTLRVLERQIGKKARMTQALAEGGTALADTTAEDAHRAVLDDAQLIALAALARDTACALDFAQPRYDIEWVWDGQRFWIVQARPITTRGRHTYAALQTQPRFWTRGNTREMFPGPLSPIDGALYRHAANRMLTLTYALVDYPLVPGLDRAALFHGRVYLDVSLMQWEAFDAFGIAPDAINRMLGGTQPEIVVPPVTWSQRLARGGRLVRYLLSAGATRRHAQSDLNRARKEAAQWREGAWPEDAAELAVCLRERFATARRADSLFFLQGSAGGSVSGLVDIIEKQRPAEGHALAAALMAGAEPSVTAQQSYDLMALAQTAATDAEALTWLRSTTRIGTQWAQQLPAHSPFRQQFKAFLERNGHRAIEESYFRNPRWRERPDYLLDLVVGLIGSDAQAVRQRQQAASAQAWQRLPVWLRPVVRAMLKSAVRDSNQREAARSALVAYLEALRIGLLKLAGKLGGQGGEEGLDTPEDIFNLTLDECVRAGNGTLPLRFAAQRARERRQQLAHWAAEQEPDVITEHGEAPATAIAPSASTGDHWTGTAVGAGTAQGQARLVDNAAAGTALQAGDVLVAPSTDPAWTPLFLKASALVMETGGYLSHGAIVAREFGIPAVVNVPGIRARLKDGETIRVDGNTGTISRVSV</sequence>
<dbReference type="PANTHER" id="PTHR43615:SF1">
    <property type="entry name" value="PPDK_N DOMAIN-CONTAINING PROTEIN"/>
    <property type="match status" value="1"/>
</dbReference>
<evidence type="ECO:0000313" key="4">
    <source>
        <dbReference type="Proteomes" id="UP000575469"/>
    </source>
</evidence>
<dbReference type="Proteomes" id="UP000575469">
    <property type="component" value="Unassembled WGS sequence"/>
</dbReference>
<dbReference type="Pfam" id="PF00391">
    <property type="entry name" value="PEP-utilizers"/>
    <property type="match status" value="1"/>
</dbReference>
<proteinExistence type="predicted"/>
<evidence type="ECO:0000259" key="1">
    <source>
        <dbReference type="Pfam" id="PF00391"/>
    </source>
</evidence>
<comment type="caution">
    <text evidence="3">The sequence shown here is derived from an EMBL/GenBank/DDBJ whole genome shotgun (WGS) entry which is preliminary data.</text>
</comment>
<dbReference type="InterPro" id="IPR013815">
    <property type="entry name" value="ATP_grasp_subdomain_1"/>
</dbReference>
<dbReference type="EMBL" id="JABBZM010000006">
    <property type="protein sequence ID" value="NMV37902.1"/>
    <property type="molecule type" value="Genomic_DNA"/>
</dbReference>
<dbReference type="Pfam" id="PF01326">
    <property type="entry name" value="PPDK_N"/>
    <property type="match status" value="1"/>
</dbReference>
<dbReference type="AlphaFoldDB" id="A0A848NS34"/>
<dbReference type="SUPFAM" id="SSF52009">
    <property type="entry name" value="Phosphohistidine domain"/>
    <property type="match status" value="1"/>
</dbReference>
<feature type="domain" description="PEP-utilising enzyme mobile" evidence="1">
    <location>
        <begin position="768"/>
        <end position="838"/>
    </location>
</feature>
<dbReference type="Gene3D" id="3.30.470.20">
    <property type="entry name" value="ATP-grasp fold, B domain"/>
    <property type="match status" value="1"/>
</dbReference>
<gene>
    <name evidence="3" type="ORF">HGR00_08270</name>
</gene>
<dbReference type="SUPFAM" id="SSF56059">
    <property type="entry name" value="Glutathione synthetase ATP-binding domain-like"/>
    <property type="match status" value="1"/>
</dbReference>
<dbReference type="Gene3D" id="3.30.1490.20">
    <property type="entry name" value="ATP-grasp fold, A domain"/>
    <property type="match status" value="2"/>
</dbReference>
<dbReference type="RefSeq" id="WP_169339842.1">
    <property type="nucleotide sequence ID" value="NZ_JABBZM010000006.1"/>
</dbReference>
<dbReference type="Gene3D" id="3.50.30.10">
    <property type="entry name" value="Phosphohistidine domain"/>
    <property type="match status" value="1"/>
</dbReference>
<evidence type="ECO:0000313" key="3">
    <source>
        <dbReference type="EMBL" id="NMV37902.1"/>
    </source>
</evidence>
<dbReference type="GO" id="GO:0005524">
    <property type="term" value="F:ATP binding"/>
    <property type="evidence" value="ECO:0007669"/>
    <property type="project" value="InterPro"/>
</dbReference>
<name>A0A848NS34_9RALS</name>
<dbReference type="InterPro" id="IPR002192">
    <property type="entry name" value="PPDK_AMP/ATP-bd"/>
</dbReference>
<feature type="domain" description="Pyruvate phosphate dikinase AMP/ATP-binding" evidence="2">
    <location>
        <begin position="56"/>
        <end position="294"/>
    </location>
</feature>
<protein>
    <submittedName>
        <fullName evidence="3">Pyruvate, water dikinase</fullName>
    </submittedName>
</protein>
<evidence type="ECO:0000259" key="2">
    <source>
        <dbReference type="Pfam" id="PF01326"/>
    </source>
</evidence>